<dbReference type="EMBL" id="CP028776">
    <property type="protein sequence ID" value="AWU77270.1"/>
    <property type="molecule type" value="Genomic_DNA"/>
</dbReference>
<dbReference type="GO" id="GO:0005811">
    <property type="term" value="C:lipid droplet"/>
    <property type="evidence" value="ECO:0007669"/>
    <property type="project" value="EnsemblFungi"/>
</dbReference>
<dbReference type="InterPro" id="IPR012394">
    <property type="entry name" value="Aldehyde_DH_NAD(P)"/>
</dbReference>
<dbReference type="InterPro" id="IPR029510">
    <property type="entry name" value="Ald_DH_CS_GLU"/>
</dbReference>
<dbReference type="PANTHER" id="PTHR43570:SF16">
    <property type="entry name" value="ALDEHYDE DEHYDROGENASE TYPE III, ISOFORM Q"/>
    <property type="match status" value="1"/>
</dbReference>
<dbReference type="AlphaFoldDB" id="A0A099NVW3"/>
<dbReference type="InterPro" id="IPR016162">
    <property type="entry name" value="Ald_DH_N"/>
</dbReference>
<feature type="region of interest" description="Disordered" evidence="7">
    <location>
        <begin position="1"/>
        <end position="22"/>
    </location>
</feature>
<evidence type="ECO:0000313" key="13">
    <source>
        <dbReference type="Proteomes" id="UP000029867"/>
    </source>
</evidence>
<evidence type="ECO:0000313" key="15">
    <source>
        <dbReference type="Proteomes" id="UP000249293"/>
    </source>
</evidence>
<reference evidence="12" key="4">
    <citation type="submission" date="2017-01" db="EMBL/GenBank/DDBJ databases">
        <authorList>
            <person name="Mah S.A."/>
            <person name="Swanson W.J."/>
            <person name="Moy G.W."/>
            <person name="Vacquier V.D."/>
        </authorList>
    </citation>
    <scope>NUCLEOTIDE SEQUENCE [LARGE SCALE GENOMIC DNA]</scope>
    <source>
        <strain evidence="12">129</strain>
    </source>
</reference>
<evidence type="ECO:0000313" key="11">
    <source>
        <dbReference type="EMBL" id="KGK36908.1"/>
    </source>
</evidence>
<dbReference type="GO" id="GO:0018484">
    <property type="term" value="F:4-hydroxybenzaldehyde dehydrogenase (NAD+) activity"/>
    <property type="evidence" value="ECO:0007669"/>
    <property type="project" value="EnsemblFungi"/>
</dbReference>
<dbReference type="InterPro" id="IPR016163">
    <property type="entry name" value="Ald_DH_C"/>
</dbReference>
<dbReference type="Gene3D" id="3.40.309.10">
    <property type="entry name" value="Aldehyde Dehydrogenase, Chain A, domain 2"/>
    <property type="match status" value="1"/>
</dbReference>
<keyword evidence="8" id="KW-1133">Transmembrane helix</keyword>
<dbReference type="InterPro" id="IPR016160">
    <property type="entry name" value="Ald_DH_CS_CYS"/>
</dbReference>
<dbReference type="InterPro" id="IPR015590">
    <property type="entry name" value="Aldehyde_DH_dom"/>
</dbReference>
<keyword evidence="8" id="KW-0812">Transmembrane</keyword>
<dbReference type="SUPFAM" id="SSF53720">
    <property type="entry name" value="ALDH-like"/>
    <property type="match status" value="1"/>
</dbReference>
<dbReference type="PROSITE" id="PS00070">
    <property type="entry name" value="ALDEHYDE_DEHYDR_CYS"/>
    <property type="match status" value="1"/>
</dbReference>
<keyword evidence="2 3" id="KW-0560">Oxidoreductase</keyword>
<dbReference type="Proteomes" id="UP000249293">
    <property type="component" value="Chromosome 4"/>
</dbReference>
<dbReference type="EMBL" id="JQFK01000049">
    <property type="protein sequence ID" value="KGK36908.1"/>
    <property type="molecule type" value="Genomic_DNA"/>
</dbReference>
<dbReference type="Pfam" id="PF00171">
    <property type="entry name" value="Aldedh"/>
    <property type="match status" value="1"/>
</dbReference>
<dbReference type="EMBL" id="MQVM01000037">
    <property type="protein sequence ID" value="ONH71326.1"/>
    <property type="molecule type" value="Genomic_DNA"/>
</dbReference>
<dbReference type="VEuPathDB" id="FungiDB:C5L36_0D00110"/>
<feature type="active site" evidence="4 5">
    <location>
        <position position="212"/>
    </location>
</feature>
<evidence type="ECO:0000256" key="7">
    <source>
        <dbReference type="SAM" id="MobiDB-lite"/>
    </source>
</evidence>
<evidence type="ECO:0000256" key="4">
    <source>
        <dbReference type="PIRSR" id="PIRSR036492-1"/>
    </source>
</evidence>
<keyword evidence="15" id="KW-1185">Reference proteome</keyword>
<dbReference type="OrthoDB" id="440325at2759"/>
<evidence type="ECO:0000313" key="14">
    <source>
        <dbReference type="Proteomes" id="UP000189274"/>
    </source>
</evidence>
<name>A0A099NVW3_PICKU</name>
<dbReference type="PANTHER" id="PTHR43570">
    <property type="entry name" value="ALDEHYDE DEHYDROGENASE"/>
    <property type="match status" value="1"/>
</dbReference>
<feature type="active site" evidence="4">
    <location>
        <position position="249"/>
    </location>
</feature>
<dbReference type="STRING" id="4909.A0A099NVW3"/>
<evidence type="ECO:0000256" key="6">
    <source>
        <dbReference type="RuleBase" id="RU003345"/>
    </source>
</evidence>
<keyword evidence="8" id="KW-0472">Membrane</keyword>
<reference evidence="14" key="3">
    <citation type="journal article" date="2017" name="Genome Announc.">
        <title>Genome sequences of Cyberlindnera fabianii 65, Pichia kudriavzevii 129, and Saccharomyces cerevisiae 131 isolated from fermented masau fruits in Zimbabwe.</title>
        <authorList>
            <person name="van Rijswijck I.M.H."/>
            <person name="Derks M.F.L."/>
            <person name="Abee T."/>
            <person name="de Ridder D."/>
            <person name="Smid E.J."/>
        </authorList>
    </citation>
    <scope>NUCLEOTIDE SEQUENCE [LARGE SCALE GENOMIC DNA]</scope>
    <source>
        <strain evidence="14">129</strain>
    </source>
</reference>
<dbReference type="PROSITE" id="PS00687">
    <property type="entry name" value="ALDEHYDE_DEHYDR_GLU"/>
    <property type="match status" value="1"/>
</dbReference>
<dbReference type="Proteomes" id="UP000189274">
    <property type="component" value="Unassembled WGS sequence"/>
</dbReference>
<protein>
    <recommendedName>
        <fullName evidence="3">Aldehyde dehydrogenase</fullName>
    </recommendedName>
</protein>
<organism evidence="11 13">
    <name type="scientific">Pichia kudriavzevii</name>
    <name type="common">Yeast</name>
    <name type="synonym">Issatchenkia orientalis</name>
    <dbReference type="NCBI Taxonomy" id="4909"/>
    <lineage>
        <taxon>Eukaryota</taxon>
        <taxon>Fungi</taxon>
        <taxon>Dikarya</taxon>
        <taxon>Ascomycota</taxon>
        <taxon>Saccharomycotina</taxon>
        <taxon>Pichiomycetes</taxon>
        <taxon>Pichiales</taxon>
        <taxon>Pichiaceae</taxon>
        <taxon>Pichia</taxon>
    </lineage>
</organism>
<feature type="compositionally biased region" description="Basic and acidic residues" evidence="7">
    <location>
        <begin position="1"/>
        <end position="12"/>
    </location>
</feature>
<dbReference type="Proteomes" id="UP000029867">
    <property type="component" value="Unassembled WGS sequence"/>
</dbReference>
<dbReference type="GO" id="GO:0047770">
    <property type="term" value="F:carboxylate reductase activity"/>
    <property type="evidence" value="ECO:0007669"/>
    <property type="project" value="EnsemblFungi"/>
</dbReference>
<dbReference type="InterPro" id="IPR016161">
    <property type="entry name" value="Ald_DH/histidinol_DH"/>
</dbReference>
<evidence type="ECO:0000313" key="12">
    <source>
        <dbReference type="EMBL" id="ONH71326.1"/>
    </source>
</evidence>
<dbReference type="GO" id="GO:0006665">
    <property type="term" value="P:sphingolipid metabolic process"/>
    <property type="evidence" value="ECO:0007669"/>
    <property type="project" value="EnsemblFungi"/>
</dbReference>
<dbReference type="Gene3D" id="3.40.605.10">
    <property type="entry name" value="Aldehyde Dehydrogenase, Chain A, domain 1"/>
    <property type="match status" value="1"/>
</dbReference>
<evidence type="ECO:0000256" key="8">
    <source>
        <dbReference type="SAM" id="Phobius"/>
    </source>
</evidence>
<dbReference type="GO" id="GO:0006744">
    <property type="term" value="P:ubiquinone biosynthetic process"/>
    <property type="evidence" value="ECO:0007669"/>
    <property type="project" value="EnsemblFungi"/>
</dbReference>
<evidence type="ECO:0000256" key="5">
    <source>
        <dbReference type="PROSITE-ProRule" id="PRU10007"/>
    </source>
</evidence>
<dbReference type="GO" id="GO:0046185">
    <property type="term" value="P:aldehyde catabolic process"/>
    <property type="evidence" value="ECO:0007669"/>
    <property type="project" value="EnsemblFungi"/>
</dbReference>
<reference evidence="13" key="1">
    <citation type="journal article" date="2014" name="Microb. Cell Fact.">
        <title>Exploiting Issatchenkia orientalis SD108 for succinic acid production.</title>
        <authorList>
            <person name="Xiao H."/>
            <person name="Shao Z."/>
            <person name="Jiang Y."/>
            <person name="Dole S."/>
            <person name="Zhao H."/>
        </authorList>
    </citation>
    <scope>NUCLEOTIDE SEQUENCE [LARGE SCALE GENOMIC DNA]</scope>
    <source>
        <strain evidence="13">SD108</strain>
    </source>
</reference>
<sequence length="499" mass="55796">MKDIQDRHRTLKESFSSNPRSVRDSKDLLSKFRNVLSQSFEPIAAAVKADFNKPQLEFYVAEFGQAIAETNNIINNLESMLSSPSPKTVPVTFSTMFMEVEKIALGTVLIISPFNYPLILSISPLVGAIAAGNNVVLKLPYDQLPNFSRALTEVLESVFPPEVLLVVGGGVTESTYLLNECKFDKIFFTGSTKVGKIVYEAASKNLTPVVLELGGKSPVFITKNIDLSSIDALLDRLLWGKFSNAGQTCVAPDYVLVDSVVYEKVMNHLQKAFEKFSKIDNKSDYSHVVNQRNFDRLNGLIESTKGDVIGGRTVKEDLFIAPTIVSNIDWNDPLMCEEIFGPILPIIKYDGSFQSIIKKVTENHDTPLAAYLFSSSEEDLTMLRKYLRSGSILVNETLMSAGCFVTPFGGIGSSGFGNYHSKWSIDTFTHERAVLKQPLWAEFLLAERYYPYTEKKLRKLMLLSKIPEIPFQLVKSILFYCLVFICGYFVGGVWNSFSR</sequence>
<gene>
    <name evidence="12" type="ORF">BOH78_4573</name>
    <name evidence="10" type="ORF">C5L36_0D00110</name>
    <name evidence="11" type="ORF">JL09_g3949</name>
</gene>
<evidence type="ECO:0000259" key="9">
    <source>
        <dbReference type="Pfam" id="PF00171"/>
    </source>
</evidence>
<dbReference type="HOGENOM" id="CLU_005391_3_1_1"/>
<evidence type="ECO:0000256" key="3">
    <source>
        <dbReference type="PIRNR" id="PIRNR036492"/>
    </source>
</evidence>
<comment type="similarity">
    <text evidence="1 3 6">Belongs to the aldehyde dehydrogenase family.</text>
</comment>
<evidence type="ECO:0000256" key="2">
    <source>
        <dbReference type="ARBA" id="ARBA00023002"/>
    </source>
</evidence>
<evidence type="ECO:0000256" key="1">
    <source>
        <dbReference type="ARBA" id="ARBA00009986"/>
    </source>
</evidence>
<feature type="domain" description="Aldehyde dehydrogenase" evidence="9">
    <location>
        <begin position="22"/>
        <end position="433"/>
    </location>
</feature>
<dbReference type="eggNOG" id="KOG2456">
    <property type="taxonomic scope" value="Eukaryota"/>
</dbReference>
<evidence type="ECO:0000313" key="10">
    <source>
        <dbReference type="EMBL" id="AWU77270.1"/>
    </source>
</evidence>
<reference evidence="11" key="2">
    <citation type="submission" date="2014-08" db="EMBL/GenBank/DDBJ databases">
        <title>Exploiting Issatchenkia orientalis SD108 for Succinic Acid Production.</title>
        <authorList>
            <person name="Xiao H."/>
            <person name="Shao Z."/>
            <person name="Jiang Y."/>
            <person name="Dole S."/>
            <person name="Zhao H."/>
        </authorList>
    </citation>
    <scope>NUCLEOTIDE SEQUENCE [LARGE SCALE GENOMIC DNA]</scope>
    <source>
        <strain evidence="11">SD108</strain>
    </source>
</reference>
<dbReference type="PIRSF" id="PIRSF036492">
    <property type="entry name" value="ALDH"/>
    <property type="match status" value="1"/>
</dbReference>
<feature type="transmembrane region" description="Helical" evidence="8">
    <location>
        <begin position="477"/>
        <end position="497"/>
    </location>
</feature>
<reference evidence="10 15" key="5">
    <citation type="submission" date="2018-06" db="EMBL/GenBank/DDBJ databases">
        <title>Population genomics shows no distinction between pathogenic Candida krusei and environmental Pichia kudriavzevii: One species, four names.</title>
        <authorList>
            <person name="Douglass A.P."/>
            <person name="Offei B."/>
            <person name="Braun-Galleani S."/>
            <person name="Coughlan A.Y."/>
            <person name="Martos A."/>
            <person name="Ortiz-Merino R.A."/>
            <person name="Byrne K.P."/>
            <person name="Wolfe K.H."/>
        </authorList>
    </citation>
    <scope>NUCLEOTIDE SEQUENCE [LARGE SCALE GENOMIC DNA]</scope>
    <source>
        <strain evidence="10 15">CBS573</strain>
    </source>
</reference>
<proteinExistence type="inferred from homology"/>
<dbReference type="GO" id="GO:0005741">
    <property type="term" value="C:mitochondrial outer membrane"/>
    <property type="evidence" value="ECO:0007669"/>
    <property type="project" value="EnsemblFungi"/>
</dbReference>
<accession>A0A099NVW3</accession>